<dbReference type="AlphaFoldDB" id="A0AA38RP61"/>
<evidence type="ECO:0000313" key="3">
    <source>
        <dbReference type="Proteomes" id="UP001174691"/>
    </source>
</evidence>
<dbReference type="Proteomes" id="UP001174691">
    <property type="component" value="Unassembled WGS sequence"/>
</dbReference>
<feature type="region of interest" description="Disordered" evidence="1">
    <location>
        <begin position="1"/>
        <end position="100"/>
    </location>
</feature>
<reference evidence="2" key="1">
    <citation type="submission" date="2022-07" db="EMBL/GenBank/DDBJ databases">
        <title>Fungi with potential for degradation of polypropylene.</title>
        <authorList>
            <person name="Gostincar C."/>
        </authorList>
    </citation>
    <scope>NUCLEOTIDE SEQUENCE</scope>
    <source>
        <strain evidence="2">EXF-13287</strain>
    </source>
</reference>
<accession>A0AA38RP61</accession>
<feature type="compositionally biased region" description="Basic residues" evidence="1">
    <location>
        <begin position="13"/>
        <end position="22"/>
    </location>
</feature>
<evidence type="ECO:0000313" key="2">
    <source>
        <dbReference type="EMBL" id="KAJ9151705.1"/>
    </source>
</evidence>
<name>A0AA38RP61_9PEZI</name>
<gene>
    <name evidence="2" type="ORF">NKR19_g4698</name>
</gene>
<organism evidence="2 3">
    <name type="scientific">Coniochaeta hoffmannii</name>
    <dbReference type="NCBI Taxonomy" id="91930"/>
    <lineage>
        <taxon>Eukaryota</taxon>
        <taxon>Fungi</taxon>
        <taxon>Dikarya</taxon>
        <taxon>Ascomycota</taxon>
        <taxon>Pezizomycotina</taxon>
        <taxon>Sordariomycetes</taxon>
        <taxon>Sordariomycetidae</taxon>
        <taxon>Coniochaetales</taxon>
        <taxon>Coniochaetaceae</taxon>
        <taxon>Coniochaeta</taxon>
    </lineage>
</organism>
<comment type="caution">
    <text evidence="2">The sequence shown here is derived from an EMBL/GenBank/DDBJ whole genome shotgun (WGS) entry which is preliminary data.</text>
</comment>
<dbReference type="EMBL" id="JANBVN010000060">
    <property type="protein sequence ID" value="KAJ9151705.1"/>
    <property type="molecule type" value="Genomic_DNA"/>
</dbReference>
<feature type="compositionally biased region" description="Basic and acidic residues" evidence="1">
    <location>
        <begin position="89"/>
        <end position="100"/>
    </location>
</feature>
<feature type="compositionally biased region" description="Polar residues" evidence="1">
    <location>
        <begin position="75"/>
        <end position="88"/>
    </location>
</feature>
<protein>
    <submittedName>
        <fullName evidence="2">Uncharacterized protein</fullName>
    </submittedName>
</protein>
<sequence>MSGQQRTAQGEHHGHHGSGQHHQHGEPHHHLHNPTGYTDEVADEEREFMMQAERSAGVSESAGQNTKGQDGGLGSSNIGQQASSTVENVKNKAKETLNMK</sequence>
<keyword evidence="3" id="KW-1185">Reference proteome</keyword>
<proteinExistence type="predicted"/>
<evidence type="ECO:0000256" key="1">
    <source>
        <dbReference type="SAM" id="MobiDB-lite"/>
    </source>
</evidence>